<protein>
    <submittedName>
        <fullName evidence="8 11">Rapid ALkalinization Factor</fullName>
    </submittedName>
    <submittedName>
        <fullName evidence="9">RALF</fullName>
    </submittedName>
</protein>
<evidence type="ECO:0000256" key="5">
    <source>
        <dbReference type="ARBA" id="ARBA00022729"/>
    </source>
</evidence>
<dbReference type="EMBL" id="BT141388">
    <property type="protein sequence ID" value="AFK41182.1"/>
    <property type="molecule type" value="mRNA"/>
</dbReference>
<name>A2Q327_MEDTR</name>
<reference evidence="12" key="6">
    <citation type="submission" date="2015-04" db="UniProtKB">
        <authorList>
            <consortium name="EnsemblPlants"/>
        </authorList>
    </citation>
    <scope>IDENTIFICATION</scope>
    <source>
        <strain evidence="12">cv. Jemalong A17</strain>
    </source>
</reference>
<dbReference type="SMR" id="A2Q327"/>
<dbReference type="Pfam" id="PF05498">
    <property type="entry name" value="RALF"/>
    <property type="match status" value="1"/>
</dbReference>
<dbReference type="EMBL" id="PSQE01000007">
    <property type="protein sequence ID" value="RHN49253.1"/>
    <property type="molecule type" value="Genomic_DNA"/>
</dbReference>
<evidence type="ECO:0000256" key="6">
    <source>
        <dbReference type="ARBA" id="ARBA00023157"/>
    </source>
</evidence>
<keyword evidence="13" id="KW-1185">Reference proteome</keyword>
<sequence>MASNFYSQLFLVICATLLMTTMMSSSPTVDAAGGFELGGMEWIHQTKTATCEGSIADCMLQQGEEEFQFDNEINRRILATTKYISYGALQRNTVPCSRRGASYYNCRPGAQANPYSRGCSAITRCRG</sequence>
<evidence type="ECO:0000313" key="13">
    <source>
        <dbReference type="Proteomes" id="UP000002051"/>
    </source>
</evidence>
<reference evidence="10" key="4">
    <citation type="submission" date="2012-05" db="EMBL/GenBank/DDBJ databases">
        <authorList>
            <person name="Krishnakumar V."/>
            <person name="Cheung F."/>
            <person name="Xiao Y."/>
            <person name="Chan A."/>
            <person name="Moskal W.A."/>
            <person name="Town C.D."/>
        </authorList>
    </citation>
    <scope>NUCLEOTIDE SEQUENCE</scope>
</reference>
<dbReference type="KEGG" id="mtr:11433312"/>
<dbReference type="GO" id="GO:0005179">
    <property type="term" value="F:hormone activity"/>
    <property type="evidence" value="ECO:0007669"/>
    <property type="project" value="UniProtKB-KW"/>
</dbReference>
<dbReference type="EnsemblPlants" id="AES82466">
    <property type="protein sequence ID" value="AES82466"/>
    <property type="gene ID" value="MTR_7g113080"/>
</dbReference>
<dbReference type="STRING" id="3880.A2Q327"/>
<feature type="signal peptide" evidence="7">
    <location>
        <begin position="1"/>
        <end position="25"/>
    </location>
</feature>
<dbReference type="OrthoDB" id="1613518at2759"/>
<evidence type="ECO:0000313" key="9">
    <source>
        <dbReference type="EMBL" id="AES82466.1"/>
    </source>
</evidence>
<dbReference type="Proteomes" id="UP000002051">
    <property type="component" value="Unassembled WGS sequence"/>
</dbReference>
<evidence type="ECO:0000256" key="1">
    <source>
        <dbReference type="ARBA" id="ARBA00004613"/>
    </source>
</evidence>
<accession>A2Q327</accession>
<reference evidence="8" key="2">
    <citation type="submission" date="2007-03" db="EMBL/GenBank/DDBJ databases">
        <authorList>
            <consortium name="The International Medicago Genome Annotation Group"/>
        </authorList>
    </citation>
    <scope>NUCLEOTIDE SEQUENCE</scope>
</reference>
<dbReference type="EMBL" id="CM001223">
    <property type="protein sequence ID" value="AES82466.1"/>
    <property type="molecule type" value="Genomic_DNA"/>
</dbReference>
<evidence type="ECO:0000256" key="2">
    <source>
        <dbReference type="ARBA" id="ARBA00009178"/>
    </source>
</evidence>
<dbReference type="GO" id="GO:0019722">
    <property type="term" value="P:calcium-mediated signaling"/>
    <property type="evidence" value="ECO:0000318"/>
    <property type="project" value="GO_Central"/>
</dbReference>
<dbReference type="PANTHER" id="PTHR33136">
    <property type="entry name" value="RAPID ALKALINIZATION FACTOR-LIKE"/>
    <property type="match status" value="1"/>
</dbReference>
<organism evidence="8">
    <name type="scientific">Medicago truncatula</name>
    <name type="common">Barrel medic</name>
    <name type="synonym">Medicago tribuloides</name>
    <dbReference type="NCBI Taxonomy" id="3880"/>
    <lineage>
        <taxon>Eukaryota</taxon>
        <taxon>Viridiplantae</taxon>
        <taxon>Streptophyta</taxon>
        <taxon>Embryophyta</taxon>
        <taxon>Tracheophyta</taxon>
        <taxon>Spermatophyta</taxon>
        <taxon>Magnoliopsida</taxon>
        <taxon>eudicotyledons</taxon>
        <taxon>Gunneridae</taxon>
        <taxon>Pentapetalae</taxon>
        <taxon>rosids</taxon>
        <taxon>fabids</taxon>
        <taxon>Fabales</taxon>
        <taxon>Fabaceae</taxon>
        <taxon>Papilionoideae</taxon>
        <taxon>50 kb inversion clade</taxon>
        <taxon>NPAAA clade</taxon>
        <taxon>Hologalegina</taxon>
        <taxon>IRL clade</taxon>
        <taxon>Trifolieae</taxon>
        <taxon>Medicago</taxon>
    </lineage>
</organism>
<dbReference type="PANTHER" id="PTHR33136:SF107">
    <property type="entry name" value="RAPID ALKALINIZATION FACTOR"/>
    <property type="match status" value="1"/>
</dbReference>
<evidence type="ECO:0000256" key="4">
    <source>
        <dbReference type="ARBA" id="ARBA00022702"/>
    </source>
</evidence>
<dbReference type="PaxDb" id="3880-AES82466"/>
<reference evidence="11" key="8">
    <citation type="journal article" date="2018" name="Nat. Plants">
        <title>Whole-genome landscape of Medicago truncatula symbiotic genes.</title>
        <authorList>
            <person name="Pecrix Y."/>
            <person name="Gamas P."/>
            <person name="Carrere S."/>
        </authorList>
    </citation>
    <scope>NUCLEOTIDE SEQUENCE</scope>
    <source>
        <tissue evidence="11">Leaves</tissue>
    </source>
</reference>
<reference evidence="9 13" key="5">
    <citation type="journal article" date="2014" name="BMC Genomics">
        <title>An improved genome release (version Mt4.0) for the model legume Medicago truncatula.</title>
        <authorList>
            <person name="Tang H."/>
            <person name="Krishnakumar V."/>
            <person name="Bidwell S."/>
            <person name="Rosen B."/>
            <person name="Chan A."/>
            <person name="Zhou S."/>
            <person name="Gentzbittel L."/>
            <person name="Childs K.L."/>
            <person name="Yandell M."/>
            <person name="Gundlach H."/>
            <person name="Mayer K.F."/>
            <person name="Schwartz D.C."/>
            <person name="Town C.D."/>
        </authorList>
    </citation>
    <scope>GENOME REANNOTATION</scope>
    <source>
        <strain evidence="12 13">cv. Jemalong A17</strain>
    </source>
</reference>
<evidence type="ECO:0000313" key="11">
    <source>
        <dbReference type="EMBL" id="RHN49253.1"/>
    </source>
</evidence>
<comment type="subcellular location">
    <subcellularLocation>
        <location evidence="1">Secreted</location>
    </subcellularLocation>
</comment>
<evidence type="ECO:0000256" key="7">
    <source>
        <dbReference type="SAM" id="SignalP"/>
    </source>
</evidence>
<dbReference type="HOGENOM" id="CLU_127895_1_2_1"/>
<keyword evidence="4" id="KW-0372">Hormone</keyword>
<dbReference type="Proteomes" id="UP000265566">
    <property type="component" value="Chromosome 7"/>
</dbReference>
<dbReference type="GO" id="GO:0048364">
    <property type="term" value="P:root development"/>
    <property type="evidence" value="ECO:0007669"/>
    <property type="project" value="EnsemblPlants"/>
</dbReference>
<keyword evidence="6" id="KW-1015">Disulfide bond</keyword>
<evidence type="ECO:0000313" key="10">
    <source>
        <dbReference type="EMBL" id="AFK41182.1"/>
    </source>
</evidence>
<evidence type="ECO:0000256" key="3">
    <source>
        <dbReference type="ARBA" id="ARBA00022525"/>
    </source>
</evidence>
<dbReference type="EMBL" id="AC154391">
    <property type="protein sequence ID" value="ABN08027.1"/>
    <property type="molecule type" value="Genomic_DNA"/>
</dbReference>
<dbReference type="GO" id="GO:0005576">
    <property type="term" value="C:extracellular region"/>
    <property type="evidence" value="ECO:0007669"/>
    <property type="project" value="UniProtKB-SubCell"/>
</dbReference>
<keyword evidence="5 7" id="KW-0732">Signal</keyword>
<reference evidence="14" key="7">
    <citation type="journal article" date="2018" name="Nat. Plants">
        <title>Whole-genome landscape of Medicago truncatula symbiotic genes.</title>
        <authorList>
            <person name="Pecrix Y."/>
            <person name="Staton S.E."/>
            <person name="Sallet E."/>
            <person name="Lelandais-Briere C."/>
            <person name="Moreau S."/>
            <person name="Carrere S."/>
            <person name="Blein T."/>
            <person name="Jardinaud M.F."/>
            <person name="Latrasse D."/>
            <person name="Zouine M."/>
            <person name="Zahm M."/>
            <person name="Kreplak J."/>
            <person name="Mayjonade B."/>
            <person name="Satge C."/>
            <person name="Perez M."/>
            <person name="Cauet S."/>
            <person name="Marande W."/>
            <person name="Chantry-Darmon C."/>
            <person name="Lopez-Roques C."/>
            <person name="Bouchez O."/>
            <person name="Berard A."/>
            <person name="Debelle F."/>
            <person name="Munos S."/>
            <person name="Bendahmane A."/>
            <person name="Berges H."/>
            <person name="Niebel A."/>
            <person name="Buitink J."/>
            <person name="Frugier F."/>
            <person name="Benhamed M."/>
            <person name="Crespi M."/>
            <person name="Gouzy J."/>
            <person name="Gamas P."/>
        </authorList>
    </citation>
    <scope>NUCLEOTIDE SEQUENCE [LARGE SCALE GENOMIC DNA]</scope>
    <source>
        <strain evidence="14">cv. Jemalong A17</strain>
    </source>
</reference>
<comment type="similarity">
    <text evidence="2">Belongs to the plant rapid alkalinization factor (RALF) family.</text>
</comment>
<keyword evidence="3" id="KW-0964">Secreted</keyword>
<dbReference type="AlphaFoldDB" id="A2Q327"/>
<dbReference type="GO" id="GO:0030308">
    <property type="term" value="P:negative regulation of cell growth"/>
    <property type="evidence" value="ECO:0007669"/>
    <property type="project" value="EnsemblPlants"/>
</dbReference>
<gene>
    <name evidence="12" type="primary">11433312</name>
    <name evidence="9" type="ordered locus">MTR_7g113080</name>
    <name evidence="8" type="ORF">MtrDRAFT_AC154391g13v2</name>
    <name evidence="11" type="ORF">MtrunA17_Chr7g0272541</name>
</gene>
<dbReference type="OMA" id="GDHHYHN"/>
<dbReference type="eggNOG" id="ENOG502S1TF">
    <property type="taxonomic scope" value="Eukaryota"/>
</dbReference>
<dbReference type="InterPro" id="IPR008801">
    <property type="entry name" value="RALF"/>
</dbReference>
<dbReference type="Gramene" id="rna44065">
    <property type="protein sequence ID" value="RHN49253.1"/>
    <property type="gene ID" value="gene44065"/>
</dbReference>
<reference evidence="9 13" key="3">
    <citation type="journal article" date="2011" name="Nature">
        <title>The Medicago genome provides insight into the evolution of rhizobial symbioses.</title>
        <authorList>
            <person name="Young N.D."/>
            <person name="Debelle F."/>
            <person name="Oldroyd G.E."/>
            <person name="Geurts R."/>
            <person name="Cannon S.B."/>
            <person name="Udvardi M.K."/>
            <person name="Benedito V.A."/>
            <person name="Mayer K.F."/>
            <person name="Gouzy J."/>
            <person name="Schoof H."/>
            <person name="Van de Peer Y."/>
            <person name="Proost S."/>
            <person name="Cook D.R."/>
            <person name="Meyers B.C."/>
            <person name="Spannagl M."/>
            <person name="Cheung F."/>
            <person name="De Mita S."/>
            <person name="Krishnakumar V."/>
            <person name="Gundlach H."/>
            <person name="Zhou S."/>
            <person name="Mudge J."/>
            <person name="Bharti A.K."/>
            <person name="Murray J.D."/>
            <person name="Naoumkina M.A."/>
            <person name="Rosen B."/>
            <person name="Silverstein K.A."/>
            <person name="Tang H."/>
            <person name="Rombauts S."/>
            <person name="Zhao P.X."/>
            <person name="Zhou P."/>
            <person name="Barbe V."/>
            <person name="Bardou P."/>
            <person name="Bechner M."/>
            <person name="Bellec A."/>
            <person name="Berger A."/>
            <person name="Berges H."/>
            <person name="Bidwell S."/>
            <person name="Bisseling T."/>
            <person name="Choisne N."/>
            <person name="Couloux A."/>
            <person name="Denny R."/>
            <person name="Deshpande S."/>
            <person name="Dai X."/>
            <person name="Doyle J.J."/>
            <person name="Dudez A.M."/>
            <person name="Farmer A.D."/>
            <person name="Fouteau S."/>
            <person name="Franken C."/>
            <person name="Gibelin C."/>
            <person name="Gish J."/>
            <person name="Goldstein S."/>
            <person name="Gonzalez A.J."/>
            <person name="Green P.J."/>
            <person name="Hallab A."/>
            <person name="Hartog M."/>
            <person name="Hua A."/>
            <person name="Humphray S.J."/>
            <person name="Jeong D.H."/>
            <person name="Jing Y."/>
            <person name="Jocker A."/>
            <person name="Kenton S.M."/>
            <person name="Kim D.J."/>
            <person name="Klee K."/>
            <person name="Lai H."/>
            <person name="Lang C."/>
            <person name="Lin S."/>
            <person name="Macmil S.L."/>
            <person name="Magdelenat G."/>
            <person name="Matthews L."/>
            <person name="McCorrison J."/>
            <person name="Monaghan E.L."/>
            <person name="Mun J.H."/>
            <person name="Najar F.Z."/>
            <person name="Nicholson C."/>
            <person name="Noirot C."/>
            <person name="O'Bleness M."/>
            <person name="Paule C.R."/>
            <person name="Poulain J."/>
            <person name="Prion F."/>
            <person name="Qin B."/>
            <person name="Qu C."/>
            <person name="Retzel E.F."/>
            <person name="Riddle C."/>
            <person name="Sallet E."/>
            <person name="Samain S."/>
            <person name="Samson N."/>
            <person name="Sanders I."/>
            <person name="Saurat O."/>
            <person name="Scarpelli C."/>
            <person name="Schiex T."/>
            <person name="Segurens B."/>
            <person name="Severin A.J."/>
            <person name="Sherrier D.J."/>
            <person name="Shi R."/>
            <person name="Sims S."/>
            <person name="Singer S.R."/>
            <person name="Sinharoy S."/>
            <person name="Sterck L."/>
            <person name="Viollet A."/>
            <person name="Wang B.B."/>
            <person name="Wang K."/>
            <person name="Wang M."/>
            <person name="Wang X."/>
            <person name="Warfsmann J."/>
            <person name="Weissenbach J."/>
            <person name="White D.D."/>
            <person name="White J.D."/>
            <person name="Wiley G.B."/>
            <person name="Wincker P."/>
            <person name="Xing Y."/>
            <person name="Yang L."/>
            <person name="Yao Z."/>
            <person name="Ying F."/>
            <person name="Zhai J."/>
            <person name="Zhou L."/>
            <person name="Zuber A."/>
            <person name="Denarie J."/>
            <person name="Dixon R.A."/>
            <person name="May G.D."/>
            <person name="Schwartz D.C."/>
            <person name="Rogers J."/>
            <person name="Quetier F."/>
            <person name="Town C.D."/>
            <person name="Roe B.A."/>
        </authorList>
    </citation>
    <scope>NUCLEOTIDE SEQUENCE [LARGE SCALE GENOMIC DNA]</scope>
    <source>
        <strain evidence="9">A17</strain>
        <strain evidence="12 13">cv. Jemalong A17</strain>
    </source>
</reference>
<evidence type="ECO:0000313" key="8">
    <source>
        <dbReference type="EMBL" id="ABN08027.1"/>
    </source>
</evidence>
<reference evidence="8" key="1">
    <citation type="submission" date="2004-12" db="EMBL/GenBank/DDBJ databases">
        <authorList>
            <person name="Town C.D."/>
        </authorList>
    </citation>
    <scope>NUCLEOTIDE SEQUENCE</scope>
</reference>
<evidence type="ECO:0000313" key="14">
    <source>
        <dbReference type="Proteomes" id="UP000265566"/>
    </source>
</evidence>
<evidence type="ECO:0000313" key="12">
    <source>
        <dbReference type="EnsemblPlants" id="AES82466"/>
    </source>
</evidence>
<feature type="chain" id="PRO_5014565299" evidence="7">
    <location>
        <begin position="26"/>
        <end position="127"/>
    </location>
</feature>
<proteinExistence type="evidence at transcript level"/>